<dbReference type="InParanoid" id="A0A5F7ZBC2"/>
<reference evidence="2" key="4">
    <citation type="submission" date="2025-09" db="UniProtKB">
        <authorList>
            <consortium name="Ensembl"/>
        </authorList>
    </citation>
    <scope>IDENTIFICATION</scope>
    <source>
        <strain evidence="2">17573</strain>
    </source>
</reference>
<evidence type="ECO:0000313" key="3">
    <source>
        <dbReference type="Proteomes" id="UP000006718"/>
    </source>
</evidence>
<reference evidence="2" key="2">
    <citation type="submission" date="2019-01" db="EMBL/GenBank/DDBJ databases">
        <authorList>
            <person name="Graves T."/>
            <person name="Eichler E.E."/>
            <person name="Wilson R.K."/>
        </authorList>
    </citation>
    <scope>NUCLEOTIDE SEQUENCE [LARGE SCALE GENOMIC DNA]</scope>
    <source>
        <strain evidence="2">17573</strain>
    </source>
</reference>
<organism evidence="2 3">
    <name type="scientific">Macaca mulatta</name>
    <name type="common">Rhesus macaque</name>
    <dbReference type="NCBI Taxonomy" id="9544"/>
    <lineage>
        <taxon>Eukaryota</taxon>
        <taxon>Metazoa</taxon>
        <taxon>Chordata</taxon>
        <taxon>Craniata</taxon>
        <taxon>Vertebrata</taxon>
        <taxon>Euteleostomi</taxon>
        <taxon>Mammalia</taxon>
        <taxon>Eutheria</taxon>
        <taxon>Euarchontoglires</taxon>
        <taxon>Primates</taxon>
        <taxon>Haplorrhini</taxon>
        <taxon>Catarrhini</taxon>
        <taxon>Cercopithecidae</taxon>
        <taxon>Cercopithecinae</taxon>
        <taxon>Macaca</taxon>
    </lineage>
</organism>
<reference evidence="2" key="3">
    <citation type="submission" date="2025-08" db="UniProtKB">
        <authorList>
            <consortium name="Ensembl"/>
        </authorList>
    </citation>
    <scope>IDENTIFICATION</scope>
    <source>
        <strain evidence="2">17573</strain>
    </source>
</reference>
<sequence>MISRVIIASIVTLFFTCFSAGIRNSGDRPGTVVHACNSSTLEVRDRWIVRLGIQDKPGQHSETLYLLKIQKISQAWWQVPVIPATLEGGGFSEPRLCHCTPARVTV</sequence>
<dbReference type="Bgee" id="ENSMMUG00000050001">
    <property type="expression patterns" value="Expressed in superior frontal gyrus and 2 other cell types or tissues"/>
</dbReference>
<protein>
    <recommendedName>
        <fullName evidence="4">Secreted protein</fullName>
    </recommendedName>
</protein>
<dbReference type="AlphaFoldDB" id="A0A5F7ZBC2"/>
<dbReference type="GeneTree" id="ENSGT01150000288668"/>
<dbReference type="VEuPathDB" id="HostDB:ENSMMUG00000050001"/>
<dbReference type="Ensembl" id="ENSMMUT00000084145.1">
    <property type="protein sequence ID" value="ENSMMUP00000061920.1"/>
    <property type="gene ID" value="ENSMMUG00000050001.1"/>
</dbReference>
<evidence type="ECO:0008006" key="4">
    <source>
        <dbReference type="Google" id="ProtNLM"/>
    </source>
</evidence>
<dbReference type="Proteomes" id="UP000006718">
    <property type="component" value="Chromosome 17"/>
</dbReference>
<feature type="signal peptide" evidence="1">
    <location>
        <begin position="1"/>
        <end position="21"/>
    </location>
</feature>
<evidence type="ECO:0000313" key="2">
    <source>
        <dbReference type="Ensembl" id="ENSMMUP00000061920.1"/>
    </source>
</evidence>
<accession>A0A5F7ZBC2</accession>
<keyword evidence="1" id="KW-0732">Signal</keyword>
<evidence type="ECO:0000256" key="1">
    <source>
        <dbReference type="SAM" id="SignalP"/>
    </source>
</evidence>
<feature type="chain" id="PRO_5023906163" description="Secreted protein" evidence="1">
    <location>
        <begin position="22"/>
        <end position="106"/>
    </location>
</feature>
<proteinExistence type="predicted"/>
<keyword evidence="3" id="KW-1185">Reference proteome</keyword>
<name>A0A5F7ZBC2_MACMU</name>
<reference evidence="3" key="1">
    <citation type="journal article" date="2007" name="Science">
        <title>Evolutionary and biomedical insights from the rhesus macaque genome.</title>
        <authorList>
            <person name="Gibbs R.A."/>
            <person name="Rogers J."/>
            <person name="Katze M.G."/>
            <person name="Bumgarner R."/>
            <person name="Weinstock G.M."/>
            <person name="Mardis E.R."/>
            <person name="Remington K.A."/>
            <person name="Strausberg R.L."/>
            <person name="Venter J.C."/>
            <person name="Wilson R.K."/>
            <person name="Batzer M.A."/>
            <person name="Bustamante C.D."/>
            <person name="Eichler E.E."/>
            <person name="Hahn M.W."/>
            <person name="Hardison R.C."/>
            <person name="Makova K.D."/>
            <person name="Miller W."/>
            <person name="Milosavljevic A."/>
            <person name="Palermo R.E."/>
            <person name="Siepel A."/>
            <person name="Sikela J.M."/>
            <person name="Attaway T."/>
            <person name="Bell S."/>
            <person name="Bernard K.E."/>
            <person name="Buhay C.J."/>
            <person name="Chandrabose M.N."/>
            <person name="Dao M."/>
            <person name="Davis C."/>
            <person name="Delehaunty K.D."/>
            <person name="Ding Y."/>
            <person name="Dinh H.H."/>
            <person name="Dugan-Rocha S."/>
            <person name="Fulton L.A."/>
            <person name="Gabisi R.A."/>
            <person name="Garner T.T."/>
            <person name="Godfrey J."/>
            <person name="Hawes A.C."/>
            <person name="Hernandez J."/>
            <person name="Hines S."/>
            <person name="Holder M."/>
            <person name="Hume J."/>
            <person name="Jhangiani S.N."/>
            <person name="Joshi V."/>
            <person name="Khan Z.M."/>
            <person name="Kirkness E.F."/>
            <person name="Cree A."/>
            <person name="Fowler R.G."/>
            <person name="Lee S."/>
            <person name="Lewis L.R."/>
            <person name="Li Z."/>
            <person name="Liu Y.-S."/>
            <person name="Moore S.M."/>
            <person name="Muzny D."/>
            <person name="Nazareth L.V."/>
            <person name="Ngo D.N."/>
            <person name="Okwuonu G.O."/>
            <person name="Pai G."/>
            <person name="Parker D."/>
            <person name="Paul H.A."/>
            <person name="Pfannkoch C."/>
            <person name="Pohl C.S."/>
            <person name="Rogers Y.-H.C."/>
            <person name="Ruiz S.J."/>
            <person name="Sabo A."/>
            <person name="Santibanez J."/>
            <person name="Schneider B.W."/>
            <person name="Smith S.M."/>
            <person name="Sodergren E."/>
            <person name="Svatek A.F."/>
            <person name="Utterback T.R."/>
            <person name="Vattathil S."/>
            <person name="Warren W."/>
            <person name="White C.S."/>
            <person name="Chinwalla A.T."/>
            <person name="Feng Y."/>
            <person name="Halpern A.L."/>
            <person name="Hillier L.W."/>
            <person name="Huang X."/>
            <person name="Minx P."/>
            <person name="Nelson J.O."/>
            <person name="Pepin K.H."/>
            <person name="Qin X."/>
            <person name="Sutton G.G."/>
            <person name="Venter E."/>
            <person name="Walenz B.P."/>
            <person name="Wallis J.W."/>
            <person name="Worley K.C."/>
            <person name="Yang S.-P."/>
            <person name="Jones S.M."/>
            <person name="Marra M.A."/>
            <person name="Rocchi M."/>
            <person name="Schein J.E."/>
            <person name="Baertsch R."/>
            <person name="Clarke L."/>
            <person name="Csuros M."/>
            <person name="Glasscock J."/>
            <person name="Harris R.A."/>
            <person name="Havlak P."/>
            <person name="Jackson A.R."/>
            <person name="Jiang H."/>
            <person name="Liu Y."/>
            <person name="Messina D.N."/>
            <person name="Shen Y."/>
            <person name="Song H.X.-Z."/>
            <person name="Wylie T."/>
            <person name="Zhang L."/>
            <person name="Birney E."/>
            <person name="Han K."/>
            <person name="Konkel M.K."/>
            <person name="Lee J."/>
            <person name="Smit A.F.A."/>
            <person name="Ullmer B."/>
            <person name="Wang H."/>
            <person name="Xing J."/>
            <person name="Burhans R."/>
            <person name="Cheng Z."/>
            <person name="Karro J.E."/>
            <person name="Ma J."/>
            <person name="Raney B."/>
            <person name="She X."/>
            <person name="Cox M.J."/>
            <person name="Demuth J.P."/>
            <person name="Dumas L.J."/>
            <person name="Han S.-G."/>
            <person name="Hopkins J."/>
            <person name="Karimpour-Fard A."/>
            <person name="Kim Y.H."/>
            <person name="Pollack J.R."/>
            <person name="Vinar T."/>
            <person name="Addo-Quaye C."/>
            <person name="Degenhardt J."/>
            <person name="Denby A."/>
            <person name="Hubisz M.J."/>
            <person name="Indap A."/>
            <person name="Kosiol C."/>
            <person name="Lahn B.T."/>
            <person name="Lawson H.A."/>
            <person name="Marklein A."/>
            <person name="Nielsen R."/>
            <person name="Vallender E.J."/>
            <person name="Clark A.G."/>
            <person name="Ferguson B."/>
            <person name="Hernandez R.D."/>
            <person name="Hirani K."/>
            <person name="Kehrer-Sawatzki H."/>
            <person name="Kolb J."/>
            <person name="Patil S."/>
            <person name="Pu L.-L."/>
            <person name="Ren Y."/>
            <person name="Smith D.G."/>
            <person name="Wheeler D.A."/>
            <person name="Schenck I."/>
            <person name="Ball E.V."/>
            <person name="Chen R."/>
            <person name="Cooper D.N."/>
            <person name="Giardine B."/>
            <person name="Hsu F."/>
            <person name="Kent W.J."/>
            <person name="Lesk A."/>
            <person name="Nelson D.L."/>
            <person name="O'brien W.E."/>
            <person name="Pruefer K."/>
            <person name="Stenson P.D."/>
            <person name="Wallace J.C."/>
            <person name="Ke H."/>
            <person name="Liu X.-M."/>
            <person name="Wang P."/>
            <person name="Xiang A.P."/>
            <person name="Yang F."/>
            <person name="Barber G.P."/>
            <person name="Haussler D."/>
            <person name="Karolchik D."/>
            <person name="Kern A.D."/>
            <person name="Kuhn R.M."/>
            <person name="Smith K.E."/>
            <person name="Zwieg A.S."/>
        </authorList>
    </citation>
    <scope>NUCLEOTIDE SEQUENCE [LARGE SCALE GENOMIC DNA]</scope>
    <source>
        <strain evidence="3">17573</strain>
    </source>
</reference>